<dbReference type="SUPFAM" id="SSF52313">
    <property type="entry name" value="Ribosomal protein S2"/>
    <property type="match status" value="1"/>
</dbReference>
<keyword evidence="3" id="KW-0687">Ribonucleoprotein</keyword>
<keyword evidence="5" id="KW-1185">Reference proteome</keyword>
<evidence type="ECO:0000256" key="2">
    <source>
        <dbReference type="ARBA" id="ARBA00022980"/>
    </source>
</evidence>
<comment type="caution">
    <text evidence="4">The sequence shown here is derived from an EMBL/GenBank/DDBJ whole genome shotgun (WGS) entry which is preliminary data.</text>
</comment>
<dbReference type="GO" id="GO:0006412">
    <property type="term" value="P:translation"/>
    <property type="evidence" value="ECO:0007669"/>
    <property type="project" value="InterPro"/>
</dbReference>
<name>A0A328DHV6_9ASTE</name>
<dbReference type="PANTHER" id="PTHR11489">
    <property type="entry name" value="40S RIBOSOMAL PROTEIN SA"/>
    <property type="match status" value="1"/>
</dbReference>
<keyword evidence="2" id="KW-0689">Ribosomal protein</keyword>
<evidence type="ECO:0000256" key="1">
    <source>
        <dbReference type="ARBA" id="ARBA00006242"/>
    </source>
</evidence>
<dbReference type="GO" id="GO:0015935">
    <property type="term" value="C:small ribosomal subunit"/>
    <property type="evidence" value="ECO:0007669"/>
    <property type="project" value="InterPro"/>
</dbReference>
<dbReference type="AlphaFoldDB" id="A0A328DHV6"/>
<dbReference type="GO" id="GO:0003735">
    <property type="term" value="F:structural constituent of ribosome"/>
    <property type="evidence" value="ECO:0007669"/>
    <property type="project" value="InterPro"/>
</dbReference>
<proteinExistence type="inferred from homology"/>
<accession>A0A328DHV6</accession>
<dbReference type="Gene3D" id="3.40.50.10490">
    <property type="entry name" value="Glucose-6-phosphate isomerase like protein, domain 1"/>
    <property type="match status" value="1"/>
</dbReference>
<dbReference type="CDD" id="cd01425">
    <property type="entry name" value="RPS2"/>
    <property type="match status" value="1"/>
</dbReference>
<protein>
    <submittedName>
        <fullName evidence="4">Uncharacterized protein</fullName>
    </submittedName>
</protein>
<dbReference type="InterPro" id="IPR023591">
    <property type="entry name" value="Ribosomal_uS2_flav_dom_sf"/>
</dbReference>
<dbReference type="Pfam" id="PF00318">
    <property type="entry name" value="Ribosomal_S2"/>
    <property type="match status" value="1"/>
</dbReference>
<organism evidence="4 5">
    <name type="scientific">Cuscuta australis</name>
    <dbReference type="NCBI Taxonomy" id="267555"/>
    <lineage>
        <taxon>Eukaryota</taxon>
        <taxon>Viridiplantae</taxon>
        <taxon>Streptophyta</taxon>
        <taxon>Embryophyta</taxon>
        <taxon>Tracheophyta</taxon>
        <taxon>Spermatophyta</taxon>
        <taxon>Magnoliopsida</taxon>
        <taxon>eudicotyledons</taxon>
        <taxon>Gunneridae</taxon>
        <taxon>Pentapetalae</taxon>
        <taxon>asterids</taxon>
        <taxon>lamiids</taxon>
        <taxon>Solanales</taxon>
        <taxon>Convolvulaceae</taxon>
        <taxon>Cuscuteae</taxon>
        <taxon>Cuscuta</taxon>
        <taxon>Cuscuta subgen. Grammica</taxon>
        <taxon>Cuscuta sect. Cleistogrammica</taxon>
    </lineage>
</organism>
<sequence>MVLYQLATAGKVLHCRHFTFAPSPRIGSESYLRGSRQKLDPLLPMHYATVLGLCRDSHEDRSLPKKQKTKPVNANRSYICRFQSKIGLAQTLSKMSVLEQWAEEDCAILFSDKVHMCKKDFHYDMLRYVFTETEEHCIVDLFRTWSKTLTAARVINAIPIEERKDIFVLSARPFAQKAVKDIETFAAKLHSSSIKPRLLIVADSKTDRKVVTEAFCSNIRIPVIAFADVDASMRYVDIGIPGNLTNKRCIARLFWLLGKIVRRTRNQSWRVPLDQRDHLMITFCHAIILEFIHAVADDMLTRDLGRVPHFRQLTREELNQPIWGDAQ</sequence>
<evidence type="ECO:0000256" key="3">
    <source>
        <dbReference type="ARBA" id="ARBA00023274"/>
    </source>
</evidence>
<gene>
    <name evidence="4" type="ORF">DM860_003785</name>
</gene>
<evidence type="ECO:0000313" key="5">
    <source>
        <dbReference type="Proteomes" id="UP000249390"/>
    </source>
</evidence>
<evidence type="ECO:0000313" key="4">
    <source>
        <dbReference type="EMBL" id="RAL45026.1"/>
    </source>
</evidence>
<comment type="similarity">
    <text evidence="1">Belongs to the universal ribosomal protein uS2 family.</text>
</comment>
<dbReference type="InterPro" id="IPR005707">
    <property type="entry name" value="Ribosomal_uS2_euk/arc"/>
</dbReference>
<dbReference type="Proteomes" id="UP000249390">
    <property type="component" value="Unassembled WGS sequence"/>
</dbReference>
<reference evidence="4 5" key="1">
    <citation type="submission" date="2018-06" db="EMBL/GenBank/DDBJ databases">
        <title>The Genome of Cuscuta australis (Dodder) Provides Insight into the Evolution of Plant Parasitism.</title>
        <authorList>
            <person name="Liu H."/>
        </authorList>
    </citation>
    <scope>NUCLEOTIDE SEQUENCE [LARGE SCALE GENOMIC DNA]</scope>
    <source>
        <strain evidence="5">cv. Yunnan</strain>
        <tissue evidence="4">Vines</tissue>
    </source>
</reference>
<dbReference type="EMBL" id="NQVE01000142">
    <property type="protein sequence ID" value="RAL45026.1"/>
    <property type="molecule type" value="Genomic_DNA"/>
</dbReference>
<dbReference type="InterPro" id="IPR001865">
    <property type="entry name" value="Ribosomal_uS2"/>
</dbReference>